<dbReference type="SUPFAM" id="SSF50104">
    <property type="entry name" value="Translation proteins SH3-like domain"/>
    <property type="match status" value="1"/>
</dbReference>
<comment type="function">
    <text evidence="1 6 7">This protein is located at the 30S-50S ribosomal subunit interface and may play a role in the structure and function of the aminoacyl-tRNA binding site.</text>
</comment>
<dbReference type="GO" id="GO:0003735">
    <property type="term" value="F:structural constituent of ribosome"/>
    <property type="evidence" value="ECO:0007669"/>
    <property type="project" value="InterPro"/>
</dbReference>
<dbReference type="InterPro" id="IPR008991">
    <property type="entry name" value="Translation_prot_SH3-like_sf"/>
</dbReference>
<dbReference type="InterPro" id="IPR038657">
    <property type="entry name" value="Ribosomal_bL19_sf"/>
</dbReference>
<dbReference type="Gene3D" id="2.30.30.790">
    <property type="match status" value="1"/>
</dbReference>
<dbReference type="Proteomes" id="UP000006787">
    <property type="component" value="Unassembled WGS sequence"/>
</dbReference>
<dbReference type="PANTHER" id="PTHR15680">
    <property type="entry name" value="RIBOSOMAL PROTEIN L19"/>
    <property type="match status" value="1"/>
</dbReference>
<evidence type="ECO:0000256" key="3">
    <source>
        <dbReference type="ARBA" id="ARBA00022980"/>
    </source>
</evidence>
<dbReference type="InterPro" id="IPR018257">
    <property type="entry name" value="Ribosomal_bL19_CS"/>
</dbReference>
<evidence type="ECO:0000256" key="4">
    <source>
        <dbReference type="ARBA" id="ARBA00023274"/>
    </source>
</evidence>
<name>K2QE12_9LACT</name>
<gene>
    <name evidence="6" type="primary">rplS</name>
    <name evidence="8" type="ORF">C426_0932</name>
</gene>
<dbReference type="NCBIfam" id="TIGR01024">
    <property type="entry name" value="rplS_bact"/>
    <property type="match status" value="1"/>
</dbReference>
<organism evidence="8 9">
    <name type="scientific">Lactococcus garvieae DCC43</name>
    <dbReference type="NCBI Taxonomy" id="1231377"/>
    <lineage>
        <taxon>Bacteria</taxon>
        <taxon>Bacillati</taxon>
        <taxon>Bacillota</taxon>
        <taxon>Bacilli</taxon>
        <taxon>Lactobacillales</taxon>
        <taxon>Streptococcaceae</taxon>
        <taxon>Lactococcus</taxon>
    </lineage>
</organism>
<dbReference type="AlphaFoldDB" id="K2QE12"/>
<dbReference type="InterPro" id="IPR001857">
    <property type="entry name" value="Ribosomal_bL19"/>
</dbReference>
<evidence type="ECO:0000256" key="5">
    <source>
        <dbReference type="ARBA" id="ARBA00035171"/>
    </source>
</evidence>
<comment type="similarity">
    <text evidence="2 6 7">Belongs to the bacterial ribosomal protein bL19 family.</text>
</comment>
<dbReference type="GO" id="GO:0022625">
    <property type="term" value="C:cytosolic large ribosomal subunit"/>
    <property type="evidence" value="ECO:0007669"/>
    <property type="project" value="TreeGrafter"/>
</dbReference>
<dbReference type="PANTHER" id="PTHR15680:SF9">
    <property type="entry name" value="LARGE RIBOSOMAL SUBUNIT PROTEIN BL19M"/>
    <property type="match status" value="1"/>
</dbReference>
<proteinExistence type="inferred from homology"/>
<keyword evidence="3 6" id="KW-0689">Ribosomal protein</keyword>
<dbReference type="PROSITE" id="PS01015">
    <property type="entry name" value="RIBOSOMAL_L19"/>
    <property type="match status" value="1"/>
</dbReference>
<dbReference type="PRINTS" id="PR00061">
    <property type="entry name" value="RIBOSOMALL19"/>
</dbReference>
<accession>K2QE12</accession>
<keyword evidence="4 6" id="KW-0687">Ribonucleoprotein</keyword>
<reference evidence="8 9" key="1">
    <citation type="journal article" date="2012" name="J. Bacteriol.">
        <title>Genome Sequence of the Bacteriocin-Producing Strain Lactococcus garvieae DCC43.</title>
        <authorList>
            <person name="Gabrielsen C."/>
            <person name="Brede D.A."/>
            <person name="Hernandez P.E."/>
            <person name="Nes I.F."/>
            <person name="Diep D.B."/>
        </authorList>
    </citation>
    <scope>NUCLEOTIDE SEQUENCE [LARGE SCALE GENOMIC DNA]</scope>
    <source>
        <strain evidence="8 9">DCC43</strain>
    </source>
</reference>
<dbReference type="PATRIC" id="fig|1231377.3.peg.934"/>
<dbReference type="PIRSF" id="PIRSF002191">
    <property type="entry name" value="Ribosomal_L19"/>
    <property type="match status" value="1"/>
</dbReference>
<evidence type="ECO:0000256" key="2">
    <source>
        <dbReference type="ARBA" id="ARBA00005781"/>
    </source>
</evidence>
<dbReference type="FunFam" id="2.30.30.790:FF:000001">
    <property type="entry name" value="50S ribosomal protein L19"/>
    <property type="match status" value="1"/>
</dbReference>
<comment type="caution">
    <text evidence="8">The sequence shown here is derived from an EMBL/GenBank/DDBJ whole genome shotgun (WGS) entry which is preliminary data.</text>
</comment>
<dbReference type="HAMAP" id="MF_00402">
    <property type="entry name" value="Ribosomal_bL19"/>
    <property type="match status" value="1"/>
</dbReference>
<dbReference type="eggNOG" id="COG0335">
    <property type="taxonomic scope" value="Bacteria"/>
</dbReference>
<evidence type="ECO:0000313" key="9">
    <source>
        <dbReference type="Proteomes" id="UP000006787"/>
    </source>
</evidence>
<evidence type="ECO:0000256" key="6">
    <source>
        <dbReference type="HAMAP-Rule" id="MF_00402"/>
    </source>
</evidence>
<evidence type="ECO:0000256" key="1">
    <source>
        <dbReference type="ARBA" id="ARBA00002349"/>
    </source>
</evidence>
<protein>
    <recommendedName>
        <fullName evidence="5 6">Large ribosomal subunit protein bL19</fullName>
    </recommendedName>
</protein>
<evidence type="ECO:0000313" key="8">
    <source>
        <dbReference type="EMBL" id="EKF51607.1"/>
    </source>
</evidence>
<dbReference type="Pfam" id="PF01245">
    <property type="entry name" value="Ribosomal_L19"/>
    <property type="match status" value="1"/>
</dbReference>
<dbReference type="EMBL" id="AMQS01000012">
    <property type="protein sequence ID" value="EKF51607.1"/>
    <property type="molecule type" value="Genomic_DNA"/>
</dbReference>
<evidence type="ECO:0000256" key="7">
    <source>
        <dbReference type="RuleBase" id="RU000559"/>
    </source>
</evidence>
<dbReference type="GO" id="GO:0006412">
    <property type="term" value="P:translation"/>
    <property type="evidence" value="ECO:0007669"/>
    <property type="project" value="UniProtKB-UniRule"/>
</dbReference>
<dbReference type="RefSeq" id="WP_003135360.1">
    <property type="nucleotide sequence ID" value="NZ_AMQS01000012.1"/>
</dbReference>
<sequence length="116" mass="13208">MSISLIESINAGQLRSDIPEFRAGDTVRVHAKVVEGTRERIQMFEGVVIARKGSGISETYTVRKISNGVGVERIFPLHTPRVEKIEVIRHGRVRRAKLYYLRALQGKATRIPERRK</sequence>